<feature type="domain" description="WCX" evidence="2">
    <location>
        <begin position="236"/>
        <end position="312"/>
    </location>
</feature>
<dbReference type="Pfam" id="PF13280">
    <property type="entry name" value="WYL"/>
    <property type="match status" value="1"/>
</dbReference>
<dbReference type="PANTHER" id="PTHR34580">
    <property type="match status" value="1"/>
</dbReference>
<reference evidence="3 4" key="1">
    <citation type="submission" date="2021-06" db="EMBL/GenBank/DDBJ databases">
        <title>Complete genome of Haloferula helveola possessing various polysaccharide degrading enzymes.</title>
        <authorList>
            <person name="Takami H."/>
            <person name="Huang C."/>
            <person name="Hamasaki K."/>
        </authorList>
    </citation>
    <scope>NUCLEOTIDE SEQUENCE [LARGE SCALE GENOMIC DNA]</scope>
    <source>
        <strain evidence="3 4">CN-1</strain>
    </source>
</reference>
<evidence type="ECO:0000313" key="4">
    <source>
        <dbReference type="Proteomes" id="UP001374893"/>
    </source>
</evidence>
<evidence type="ECO:0000259" key="2">
    <source>
        <dbReference type="Pfam" id="PF25583"/>
    </source>
</evidence>
<evidence type="ECO:0000313" key="3">
    <source>
        <dbReference type="EMBL" id="BCX46122.1"/>
    </source>
</evidence>
<gene>
    <name evidence="3" type="ORF">HAHE_00300</name>
</gene>
<dbReference type="PROSITE" id="PS52050">
    <property type="entry name" value="WYL"/>
    <property type="match status" value="1"/>
</dbReference>
<dbReference type="InterPro" id="IPR051534">
    <property type="entry name" value="CBASS_pafABC_assoc_protein"/>
</dbReference>
<dbReference type="InterPro" id="IPR057727">
    <property type="entry name" value="WCX_dom"/>
</dbReference>
<dbReference type="EMBL" id="AP024702">
    <property type="protein sequence ID" value="BCX46122.1"/>
    <property type="molecule type" value="Genomic_DNA"/>
</dbReference>
<dbReference type="Pfam" id="PF25583">
    <property type="entry name" value="WCX"/>
    <property type="match status" value="1"/>
</dbReference>
<evidence type="ECO:0000259" key="1">
    <source>
        <dbReference type="Pfam" id="PF13280"/>
    </source>
</evidence>
<name>A0ABN6GXR9_9BACT</name>
<feature type="domain" description="WYL" evidence="1">
    <location>
        <begin position="135"/>
        <end position="203"/>
    </location>
</feature>
<accession>A0ABN6GXR9</accession>
<proteinExistence type="predicted"/>
<organism evidence="3 4">
    <name type="scientific">Haloferula helveola</name>
    <dbReference type="NCBI Taxonomy" id="490095"/>
    <lineage>
        <taxon>Bacteria</taxon>
        <taxon>Pseudomonadati</taxon>
        <taxon>Verrucomicrobiota</taxon>
        <taxon>Verrucomicrobiia</taxon>
        <taxon>Verrucomicrobiales</taxon>
        <taxon>Verrucomicrobiaceae</taxon>
        <taxon>Haloferula</taxon>
    </lineage>
</organism>
<dbReference type="InterPro" id="IPR026881">
    <property type="entry name" value="WYL_dom"/>
</dbReference>
<protein>
    <submittedName>
        <fullName evidence="3">Transcriptional regulator</fullName>
    </submittedName>
</protein>
<sequence length="313" mass="35492">MHRIHQAIRDGRLPNCSSLAEELEVTPKTVMRDITFMRDNFRLPLVYDAERHGYRYEGDVSDFPSFEIGAEEIAALFFTRTALESIRGTELAGRLREAFGKLTRSIGDRVALDWADLDEAFSRKVPNMPAREVKLFGELADAVVRQLGIGFHYRKLGGDAAETRKVRPLHLGEVDGGWYLIAFDEVREALRTFALPRITRLKVGTKHFDRPPGFDGREHLRRSFGIWSGEGESSVVRVILSDYAARLAQERRWHPTQEVKVLDAKGDRVEVSFEAGALQEVVRWVLSFGSKAKVIAPRELKSLVRDEVKKMAG</sequence>
<dbReference type="RefSeq" id="WP_353415580.1">
    <property type="nucleotide sequence ID" value="NZ_BAABRH010000001.1"/>
</dbReference>
<keyword evidence="4" id="KW-1185">Reference proteome</keyword>
<dbReference type="PANTHER" id="PTHR34580:SF9">
    <property type="entry name" value="SLL5097 PROTEIN"/>
    <property type="match status" value="1"/>
</dbReference>
<dbReference type="Proteomes" id="UP001374893">
    <property type="component" value="Chromosome"/>
</dbReference>